<dbReference type="CDD" id="cd20340">
    <property type="entry name" value="BRcat_RBR_parkin"/>
    <property type="match status" value="1"/>
</dbReference>
<dbReference type="Gene3D" id="2.20.25.20">
    <property type="match status" value="1"/>
</dbReference>
<feature type="compositionally biased region" description="Basic and acidic residues" evidence="1">
    <location>
        <begin position="1"/>
        <end position="22"/>
    </location>
</feature>
<dbReference type="GO" id="GO:0004842">
    <property type="term" value="F:ubiquitin-protein transferase activity"/>
    <property type="evidence" value="ECO:0007669"/>
    <property type="project" value="InterPro"/>
</dbReference>
<organism evidence="3 4">
    <name type="scientific">Esox lucius</name>
    <name type="common">Northern pike</name>
    <dbReference type="NCBI Taxonomy" id="8010"/>
    <lineage>
        <taxon>Eukaryota</taxon>
        <taxon>Metazoa</taxon>
        <taxon>Chordata</taxon>
        <taxon>Craniata</taxon>
        <taxon>Vertebrata</taxon>
        <taxon>Euteleostomi</taxon>
        <taxon>Actinopterygii</taxon>
        <taxon>Neopterygii</taxon>
        <taxon>Teleostei</taxon>
        <taxon>Protacanthopterygii</taxon>
        <taxon>Esociformes</taxon>
        <taxon>Esocidae</taxon>
        <taxon>Esox</taxon>
    </lineage>
</organism>
<dbReference type="InterPro" id="IPR003977">
    <property type="entry name" value="Parkin"/>
</dbReference>
<dbReference type="InterPro" id="IPR047534">
    <property type="entry name" value="BRcat_RBR_parkin"/>
</dbReference>
<reference evidence="3 4" key="1">
    <citation type="submission" date="2020-02" db="EMBL/GenBank/DDBJ databases">
        <title>Esox lucius (northern pike) genome, fEsoLuc1, primary haplotype.</title>
        <authorList>
            <person name="Myers G."/>
            <person name="Karagic N."/>
            <person name="Meyer A."/>
            <person name="Pippel M."/>
            <person name="Reichard M."/>
            <person name="Winkler S."/>
            <person name="Tracey A."/>
            <person name="Sims Y."/>
            <person name="Howe K."/>
            <person name="Rhie A."/>
            <person name="Formenti G."/>
            <person name="Durbin R."/>
            <person name="Fedrigo O."/>
            <person name="Jarvis E.D."/>
        </authorList>
    </citation>
    <scope>NUCLEOTIDE SEQUENCE [LARGE SCALE GENOMIC DNA]</scope>
</reference>
<sequence>EHGGRENTEGERTRRERERENVVTEPCLSSRRRGRKGNNTFTCCPNSLIKELHHFRALGEEQYERYQRYAAEECLLQMGGVLCPAPGCGAGLLPEENRRMIHCLLNNTLGCGTPTSSQWPRRESCVRTSGIKL</sequence>
<dbReference type="PRINTS" id="PR01475">
    <property type="entry name" value="PARKIN"/>
</dbReference>
<accession>A0AAY5KV12</accession>
<dbReference type="GO" id="GO:0005829">
    <property type="term" value="C:cytosol"/>
    <property type="evidence" value="ECO:0007669"/>
    <property type="project" value="InterPro"/>
</dbReference>
<evidence type="ECO:0000313" key="4">
    <source>
        <dbReference type="Proteomes" id="UP000265140"/>
    </source>
</evidence>
<dbReference type="AlphaFoldDB" id="A0AAY5KV12"/>
<feature type="region of interest" description="Disordered" evidence="1">
    <location>
        <begin position="1"/>
        <end position="37"/>
    </location>
</feature>
<name>A0AAY5KV12_ESOLU</name>
<protein>
    <submittedName>
        <fullName evidence="3">Parkin RBR E3 ubiquitin protein ligase</fullName>
    </submittedName>
</protein>
<dbReference type="Pfam" id="PF17978">
    <property type="entry name" value="zf-RING_14"/>
    <property type="match status" value="1"/>
</dbReference>
<dbReference type="Proteomes" id="UP000265140">
    <property type="component" value="Chromosome 6"/>
</dbReference>
<dbReference type="GeneTree" id="ENSGT00390000011034"/>
<evidence type="ECO:0000256" key="1">
    <source>
        <dbReference type="SAM" id="MobiDB-lite"/>
    </source>
</evidence>
<dbReference type="GO" id="GO:0005739">
    <property type="term" value="C:mitochondrion"/>
    <property type="evidence" value="ECO:0007669"/>
    <property type="project" value="InterPro"/>
</dbReference>
<reference evidence="3" key="3">
    <citation type="submission" date="2025-09" db="UniProtKB">
        <authorList>
            <consortium name="Ensembl"/>
        </authorList>
    </citation>
    <scope>IDENTIFICATION</scope>
</reference>
<evidence type="ECO:0000313" key="3">
    <source>
        <dbReference type="Ensembl" id="ENSELUP00000092521.1"/>
    </source>
</evidence>
<evidence type="ECO:0000259" key="2">
    <source>
        <dbReference type="Pfam" id="PF17978"/>
    </source>
</evidence>
<proteinExistence type="predicted"/>
<reference evidence="3" key="2">
    <citation type="submission" date="2025-08" db="UniProtKB">
        <authorList>
            <consortium name="Ensembl"/>
        </authorList>
    </citation>
    <scope>IDENTIFICATION</scope>
</reference>
<dbReference type="Ensembl" id="ENSELUT00000110998.1">
    <property type="protein sequence ID" value="ENSELUP00000092521.1"/>
    <property type="gene ID" value="ENSELUG00000016662.3"/>
</dbReference>
<keyword evidence="4" id="KW-1185">Reference proteome</keyword>
<feature type="domain" description="RING/Ubox-like zinc-binding" evidence="2">
    <location>
        <begin position="42"/>
        <end position="69"/>
    </location>
</feature>
<dbReference type="InterPro" id="IPR041170">
    <property type="entry name" value="Znf-RING_14"/>
</dbReference>